<sequence>MTKILIIGYVWPEPNSSAAGSRMMQLIAFFQKQSWQVSFASPAAESKHRFPFESIGVKKENISVNSDCFDTFVESLKPDIVLFDRFIMEEQFGWRVEKFCPDALRLVETVDLHCLREARHQALKNNRVFNRQDLFSEMAQREIASILRCDLSLLISDYEVKLLTETFNIDPALLIYLPFMVENLTTENINHWPTYQQRQHFISIGNFRHTPNWDAVLYLKQTLWPLIHKKCPQAEMHVYGAYPPPKATQLHNPKQKFYVLGWVESAEHVMKNARICLAPLRFGAGLKGKLLDAMQFGTPSITTEIGAEGMHDKLAWNGIITNNPEEYADAAVELYNNELKWKTAQVNGIKLLNTVYNKKQHSKVLLEKITSIQNNLQEHRLNNFTGAMLRHHNMKSTQYMAQWIEAKNKLPDSDSNLN</sequence>
<dbReference type="CDD" id="cd03801">
    <property type="entry name" value="GT4_PimA-like"/>
    <property type="match status" value="1"/>
</dbReference>
<dbReference type="SUPFAM" id="SSF53756">
    <property type="entry name" value="UDP-Glycosyltransferase/glycogen phosphorylase"/>
    <property type="match status" value="1"/>
</dbReference>
<evidence type="ECO:0000313" key="1">
    <source>
        <dbReference type="EMBL" id="VAW98187.1"/>
    </source>
</evidence>
<accession>A0A3B1AFE0</accession>
<dbReference type="EMBL" id="UOFT01000065">
    <property type="protein sequence ID" value="VAW98187.1"/>
    <property type="molecule type" value="Genomic_DNA"/>
</dbReference>
<protein>
    <submittedName>
        <fullName evidence="1">Glutamate synthase [NADPH] large chain</fullName>
        <ecNumber evidence="1">1.4.1.13</ecNumber>
    </submittedName>
</protein>
<organism evidence="1">
    <name type="scientific">hydrothermal vent metagenome</name>
    <dbReference type="NCBI Taxonomy" id="652676"/>
    <lineage>
        <taxon>unclassified sequences</taxon>
        <taxon>metagenomes</taxon>
        <taxon>ecological metagenomes</taxon>
    </lineage>
</organism>
<dbReference type="AlphaFoldDB" id="A0A3B1AFE0"/>
<dbReference type="Gene3D" id="3.40.50.2000">
    <property type="entry name" value="Glycogen Phosphorylase B"/>
    <property type="match status" value="1"/>
</dbReference>
<dbReference type="EC" id="1.4.1.13" evidence="1"/>
<proteinExistence type="predicted"/>
<reference evidence="1" key="1">
    <citation type="submission" date="2018-06" db="EMBL/GenBank/DDBJ databases">
        <authorList>
            <person name="Zhirakovskaya E."/>
        </authorList>
    </citation>
    <scope>NUCLEOTIDE SEQUENCE</scope>
</reference>
<keyword evidence="1" id="KW-0560">Oxidoreductase</keyword>
<gene>
    <name evidence="1" type="ORF">MNBD_GAMMA23-22</name>
</gene>
<dbReference type="Pfam" id="PF13692">
    <property type="entry name" value="Glyco_trans_1_4"/>
    <property type="match status" value="1"/>
</dbReference>
<dbReference type="GO" id="GO:0004355">
    <property type="term" value="F:glutamate synthase (NADPH) activity"/>
    <property type="evidence" value="ECO:0007669"/>
    <property type="project" value="UniProtKB-EC"/>
</dbReference>
<name>A0A3B1AFE0_9ZZZZ</name>